<reference evidence="2 3" key="1">
    <citation type="submission" date="2020-01" db="EMBL/GenBank/DDBJ databases">
        <authorList>
            <person name="Alvaro L.E."/>
            <person name="Baker K.N."/>
            <person name="Baxter I.S."/>
            <person name="Brown M.R."/>
            <person name="Driscoll K.D."/>
            <person name="Elrubaie J.M."/>
            <person name="Feith S.L."/>
            <person name="Indihar D.F."/>
            <person name="Knoch V.T."/>
            <person name="Koirtyohann K.M."/>
            <person name="Kratz M.A."/>
            <person name="Lear A.H."/>
            <person name="Lindblom K.E."/>
            <person name="Marcus E.R."/>
            <person name="Murphy M.E."/>
            <person name="Sensor R."/>
            <person name="Sherman S.J."/>
            <person name="Swift V.R."/>
            <person name="White K.E."/>
            <person name="Wills S.J."/>
            <person name="Gatt S.M."/>
            <person name="Lohbauer S.A."/>
            <person name="Power T.R."/>
            <person name="Rosales K.A."/>
            <person name="Sisson B.M."/>
            <person name="Isern S."/>
            <person name="Michael S.F."/>
            <person name="Sunnen C.N."/>
            <person name="Garlena R.A."/>
            <person name="Russell D.A."/>
            <person name="Pope W.H."/>
            <person name="Jacobs-Sera D."/>
            <person name="Hatfull G.F."/>
        </authorList>
    </citation>
    <scope>NUCLEOTIDE SEQUENCE [LARGE SCALE GENOMIC DNA]</scope>
</reference>
<dbReference type="RefSeq" id="YP_010059313.1">
    <property type="nucleotide sequence ID" value="NC_054725.1"/>
</dbReference>
<sequence>MNAFQLTFLICFAVMAVGVLAISIVVDRRARKAHKARQAAYQDAIDQRIAELDKLVDESTEIYLQMLDDFHKGSQR</sequence>
<evidence type="ECO:0000313" key="2">
    <source>
        <dbReference type="EMBL" id="QIG58215.1"/>
    </source>
</evidence>
<gene>
    <name evidence="2" type="primary">63</name>
    <name evidence="2" type="ORF">SEA_SKOG_63</name>
</gene>
<accession>A0A6G6XK39</accession>
<evidence type="ECO:0000313" key="3">
    <source>
        <dbReference type="Proteomes" id="UP000503093"/>
    </source>
</evidence>
<dbReference type="GeneID" id="64766545"/>
<feature type="transmembrane region" description="Helical" evidence="1">
    <location>
        <begin position="6"/>
        <end position="26"/>
    </location>
</feature>
<keyword evidence="3" id="KW-1185">Reference proteome</keyword>
<keyword evidence="1" id="KW-0812">Transmembrane</keyword>
<proteinExistence type="predicted"/>
<keyword evidence="1" id="KW-0472">Membrane</keyword>
<dbReference type="Proteomes" id="UP000503093">
    <property type="component" value="Segment"/>
</dbReference>
<evidence type="ECO:0000256" key="1">
    <source>
        <dbReference type="SAM" id="Phobius"/>
    </source>
</evidence>
<name>A0A6G6XK39_9CAUD</name>
<dbReference type="EMBL" id="MN908687">
    <property type="protein sequence ID" value="QIG58215.1"/>
    <property type="molecule type" value="Genomic_DNA"/>
</dbReference>
<dbReference type="KEGG" id="vg:64766545"/>
<protein>
    <submittedName>
        <fullName evidence="2">Uncharacterized protein</fullName>
    </submittedName>
</protein>
<organism evidence="2 3">
    <name type="scientific">Gordonia phage Skog</name>
    <dbReference type="NCBI Taxonomy" id="2704033"/>
    <lineage>
        <taxon>Viruses</taxon>
        <taxon>Duplodnaviria</taxon>
        <taxon>Heunggongvirae</taxon>
        <taxon>Uroviricota</taxon>
        <taxon>Caudoviricetes</taxon>
        <taxon>Skogvirus</taxon>
        <taxon>Skogvirus Skog</taxon>
    </lineage>
</organism>
<keyword evidence="1" id="KW-1133">Transmembrane helix</keyword>